<feature type="signal peptide" evidence="1">
    <location>
        <begin position="1"/>
        <end position="29"/>
    </location>
</feature>
<dbReference type="AlphaFoldDB" id="A0A7W3LI01"/>
<protein>
    <submittedName>
        <fullName evidence="2">Uncharacterized protein</fullName>
    </submittedName>
</protein>
<evidence type="ECO:0000256" key="1">
    <source>
        <dbReference type="SAM" id="SignalP"/>
    </source>
</evidence>
<comment type="caution">
    <text evidence="2">The sequence shown here is derived from an EMBL/GenBank/DDBJ whole genome shotgun (WGS) entry which is preliminary data.</text>
</comment>
<proteinExistence type="predicted"/>
<organism evidence="2 3">
    <name type="scientific">Actinomadura namibiensis</name>
    <dbReference type="NCBI Taxonomy" id="182080"/>
    <lineage>
        <taxon>Bacteria</taxon>
        <taxon>Bacillati</taxon>
        <taxon>Actinomycetota</taxon>
        <taxon>Actinomycetes</taxon>
        <taxon>Streptosporangiales</taxon>
        <taxon>Thermomonosporaceae</taxon>
        <taxon>Actinomadura</taxon>
    </lineage>
</organism>
<dbReference type="Proteomes" id="UP000572680">
    <property type="component" value="Unassembled WGS sequence"/>
</dbReference>
<evidence type="ECO:0000313" key="2">
    <source>
        <dbReference type="EMBL" id="MBA8948526.1"/>
    </source>
</evidence>
<gene>
    <name evidence="2" type="ORF">HNR61_000124</name>
</gene>
<keyword evidence="1" id="KW-0732">Signal</keyword>
<sequence length="133" mass="14186">MRTHKPALLAATLAAALLPVTALTAPAEAAWRPAPRAAAQQPSQEELVKLVLACFPANIQADVALILAGDYVNGATRLLTDVSKLTPEQLKEIATKLLGILDQLPKPQQAKLRAQLKKGLTRNEALQIVLASR</sequence>
<accession>A0A7W3LI01</accession>
<evidence type="ECO:0000313" key="3">
    <source>
        <dbReference type="Proteomes" id="UP000572680"/>
    </source>
</evidence>
<dbReference type="EMBL" id="JACJIA010000001">
    <property type="protein sequence ID" value="MBA8948526.1"/>
    <property type="molecule type" value="Genomic_DNA"/>
</dbReference>
<name>A0A7W3LI01_ACTNM</name>
<dbReference type="RefSeq" id="WP_182841148.1">
    <property type="nucleotide sequence ID" value="NZ_BAAALP010000030.1"/>
</dbReference>
<feature type="chain" id="PRO_5038864530" evidence="1">
    <location>
        <begin position="30"/>
        <end position="133"/>
    </location>
</feature>
<reference evidence="2 3" key="1">
    <citation type="submission" date="2020-08" db="EMBL/GenBank/DDBJ databases">
        <title>Genomic Encyclopedia of Type Strains, Phase IV (KMG-IV): sequencing the most valuable type-strain genomes for metagenomic binning, comparative biology and taxonomic classification.</title>
        <authorList>
            <person name="Goeker M."/>
        </authorList>
    </citation>
    <scope>NUCLEOTIDE SEQUENCE [LARGE SCALE GENOMIC DNA]</scope>
    <source>
        <strain evidence="2 3">DSM 44197</strain>
    </source>
</reference>
<keyword evidence="3" id="KW-1185">Reference proteome</keyword>